<evidence type="ECO:0000313" key="2">
    <source>
        <dbReference type="EMBL" id="KAK8961383.1"/>
    </source>
</evidence>
<feature type="region of interest" description="Disordered" evidence="1">
    <location>
        <begin position="15"/>
        <end position="43"/>
    </location>
</feature>
<feature type="compositionally biased region" description="Basic and acidic residues" evidence="1">
    <location>
        <begin position="34"/>
        <end position="43"/>
    </location>
</feature>
<comment type="caution">
    <text evidence="2">The sequence shown here is derived from an EMBL/GenBank/DDBJ whole genome shotgun (WGS) entry which is preliminary data.</text>
</comment>
<evidence type="ECO:0000256" key="1">
    <source>
        <dbReference type="SAM" id="MobiDB-lite"/>
    </source>
</evidence>
<feature type="region of interest" description="Disordered" evidence="1">
    <location>
        <begin position="69"/>
        <end position="98"/>
    </location>
</feature>
<name>A0ABR2MBH2_9ASPA</name>
<proteinExistence type="predicted"/>
<sequence>MGIVKKKHLEPSWSVAGDKGFAGEPKSPGFTADFEDRKRKSEGSDGFISIDIASLSLIVAFSASSPSAAGEEDRIDRSATVRGRSFGRSPPVKKERVF</sequence>
<evidence type="ECO:0000313" key="3">
    <source>
        <dbReference type="Proteomes" id="UP001412067"/>
    </source>
</evidence>
<dbReference type="EMBL" id="JBBWWR010000009">
    <property type="protein sequence ID" value="KAK8961383.1"/>
    <property type="molecule type" value="Genomic_DNA"/>
</dbReference>
<organism evidence="2 3">
    <name type="scientific">Platanthera guangdongensis</name>
    <dbReference type="NCBI Taxonomy" id="2320717"/>
    <lineage>
        <taxon>Eukaryota</taxon>
        <taxon>Viridiplantae</taxon>
        <taxon>Streptophyta</taxon>
        <taxon>Embryophyta</taxon>
        <taxon>Tracheophyta</taxon>
        <taxon>Spermatophyta</taxon>
        <taxon>Magnoliopsida</taxon>
        <taxon>Liliopsida</taxon>
        <taxon>Asparagales</taxon>
        <taxon>Orchidaceae</taxon>
        <taxon>Orchidoideae</taxon>
        <taxon>Orchideae</taxon>
        <taxon>Orchidinae</taxon>
        <taxon>Platanthera</taxon>
    </lineage>
</organism>
<accession>A0ABR2MBH2</accession>
<dbReference type="Proteomes" id="UP001412067">
    <property type="component" value="Unassembled WGS sequence"/>
</dbReference>
<keyword evidence="3" id="KW-1185">Reference proteome</keyword>
<gene>
    <name evidence="2" type="ORF">KSP40_PGU006150</name>
</gene>
<reference evidence="2 3" key="1">
    <citation type="journal article" date="2022" name="Nat. Plants">
        <title>Genomes of leafy and leafless Platanthera orchids illuminate the evolution of mycoheterotrophy.</title>
        <authorList>
            <person name="Li M.H."/>
            <person name="Liu K.W."/>
            <person name="Li Z."/>
            <person name="Lu H.C."/>
            <person name="Ye Q.L."/>
            <person name="Zhang D."/>
            <person name="Wang J.Y."/>
            <person name="Li Y.F."/>
            <person name="Zhong Z.M."/>
            <person name="Liu X."/>
            <person name="Yu X."/>
            <person name="Liu D.K."/>
            <person name="Tu X.D."/>
            <person name="Liu B."/>
            <person name="Hao Y."/>
            <person name="Liao X.Y."/>
            <person name="Jiang Y.T."/>
            <person name="Sun W.H."/>
            <person name="Chen J."/>
            <person name="Chen Y.Q."/>
            <person name="Ai Y."/>
            <person name="Zhai J.W."/>
            <person name="Wu S.S."/>
            <person name="Zhou Z."/>
            <person name="Hsiao Y.Y."/>
            <person name="Wu W.L."/>
            <person name="Chen Y.Y."/>
            <person name="Lin Y.F."/>
            <person name="Hsu J.L."/>
            <person name="Li C.Y."/>
            <person name="Wang Z.W."/>
            <person name="Zhao X."/>
            <person name="Zhong W.Y."/>
            <person name="Ma X.K."/>
            <person name="Ma L."/>
            <person name="Huang J."/>
            <person name="Chen G.Z."/>
            <person name="Huang M.Z."/>
            <person name="Huang L."/>
            <person name="Peng D.H."/>
            <person name="Luo Y.B."/>
            <person name="Zou S.Q."/>
            <person name="Chen S.P."/>
            <person name="Lan S."/>
            <person name="Tsai W.C."/>
            <person name="Van de Peer Y."/>
            <person name="Liu Z.J."/>
        </authorList>
    </citation>
    <scope>NUCLEOTIDE SEQUENCE [LARGE SCALE GENOMIC DNA]</scope>
    <source>
        <strain evidence="2">Lor288</strain>
    </source>
</reference>
<protein>
    <submittedName>
        <fullName evidence="2">Uncharacterized protein</fullName>
    </submittedName>
</protein>